<dbReference type="NCBIfam" id="NF045781">
    <property type="entry name" value="Spaf1101_AAA_ATP"/>
    <property type="match status" value="1"/>
</dbReference>
<dbReference type="EMBL" id="JABMCC010000107">
    <property type="protein sequence ID" value="NUU54901.1"/>
    <property type="molecule type" value="Genomic_DNA"/>
</dbReference>
<protein>
    <recommendedName>
        <fullName evidence="3">Rad50/SbcC-type AAA domain-containing protein</fullName>
    </recommendedName>
</protein>
<dbReference type="RefSeq" id="WP_175381836.1">
    <property type="nucleotide sequence ID" value="NZ_JABMCC010000107.1"/>
</dbReference>
<dbReference type="InterPro" id="IPR054798">
    <property type="entry name" value="Spaf_1101-like"/>
</dbReference>
<evidence type="ECO:0000313" key="2">
    <source>
        <dbReference type="Proteomes" id="UP000577724"/>
    </source>
</evidence>
<comment type="caution">
    <text evidence="1">The sequence shown here is derived from an EMBL/GenBank/DDBJ whole genome shotgun (WGS) entry which is preliminary data.</text>
</comment>
<keyword evidence="2" id="KW-1185">Reference proteome</keyword>
<name>A0ABX2MLK5_9BACL</name>
<organism evidence="1 2">
    <name type="scientific">Paenibacillus taichungensis</name>
    <dbReference type="NCBI Taxonomy" id="484184"/>
    <lineage>
        <taxon>Bacteria</taxon>
        <taxon>Bacillati</taxon>
        <taxon>Bacillota</taxon>
        <taxon>Bacilli</taxon>
        <taxon>Bacillales</taxon>
        <taxon>Paenibacillaceae</taxon>
        <taxon>Paenibacillus</taxon>
    </lineage>
</organism>
<reference evidence="1 2" key="1">
    <citation type="submission" date="2020-05" db="EMBL/GenBank/DDBJ databases">
        <title>Genome Sequencing of Type Strains.</title>
        <authorList>
            <person name="Lemaire J.F."/>
            <person name="Inderbitzin P."/>
            <person name="Gregorio O.A."/>
            <person name="Collins S.B."/>
            <person name="Wespe N."/>
            <person name="Knight-Connoni V."/>
        </authorList>
    </citation>
    <scope>NUCLEOTIDE SEQUENCE [LARGE SCALE GENOMIC DNA]</scope>
    <source>
        <strain evidence="1 2">DSM 19942</strain>
    </source>
</reference>
<sequence length="847" mass="98561">MTITLQEAYHMLTESRQNYGDLKKCEFHIHTPASHDYRLVAKKTYKQLSEKEIVEIAYDHGMFSQDLRDFIMAELELGKYEGAEYQHSLRSTPFSSFKEYLSYQLIAHTLYKNDIEVAVITDHNTIEGYRKLVFALNEYFRNLDQAKSRIKLLLGIEISCSEQIHLVGIFDDFMMKQVEKLIEEHIPSKESGTYETSLSMIDKIEKIGGISYIAHINSSNLRNTTSLYKKTLFNHVALNVIGLTSSDREKQLNIINSYGISKQLDKFCFIYEGDSHEINEIGKKNTWIKMSIVSFGSLKKAFINHKLSVFIDKPTSTNKIIKGLLIDPGKHGYLKKKNGEDPFVINFSSDLNCIIGGRGTGKSTILNVLEVVFTLEANSKSVLQFISRNDLIFIHFVYLENEYLLRFIPQLKKDHIYSDYKPFEEEAIIEEVNSKRVLLKHHWIELYRTNKIGESVNFKMIDDIDEKMGILNGVYRKSYSINNIIEQINNGKIGEFVKEVVFNGLPFKERDIFLKTFEKLPKRRMRKFLEAEIPRIDKSMDARKDSIEASLKEFNSIHRKHFSIVYSPKLNNSFKYIDILVGDFNNRQFLSGYRMTWGGVESFIVAICNKMDFMKFLTLLIQNKFKEIEKQVSILSYQADKNPTFYDVDQNRKYVEQKDITEIYRTIRDKLLFDRERLIMCFQLYFEVIDDFSIMFNTSAKEIVTTIAPIMKDINEISLGQKVVAILTFIFEYGKHFNDNTPLIIDQPEDNLDNQYIYKNLVNSLKQIKNNRQIIVVTHSSTIVTNADAEQVIILDSDSRNGWIEKKGYPDNDVVTKHIINYLEGGEESFKHKIGMYEKVLVKVNKS</sequence>
<evidence type="ECO:0000313" key="1">
    <source>
        <dbReference type="EMBL" id="NUU54901.1"/>
    </source>
</evidence>
<dbReference type="GeneID" id="97135610"/>
<dbReference type="SUPFAM" id="SSF89550">
    <property type="entry name" value="PHP domain-like"/>
    <property type="match status" value="1"/>
</dbReference>
<evidence type="ECO:0008006" key="3">
    <source>
        <dbReference type="Google" id="ProtNLM"/>
    </source>
</evidence>
<dbReference type="Proteomes" id="UP000577724">
    <property type="component" value="Unassembled WGS sequence"/>
</dbReference>
<gene>
    <name evidence="1" type="ORF">HP548_12520</name>
</gene>
<dbReference type="PANTHER" id="PTHR32182">
    <property type="entry name" value="DNA REPLICATION AND REPAIR PROTEIN RECF"/>
    <property type="match status" value="1"/>
</dbReference>
<dbReference type="InterPro" id="IPR016195">
    <property type="entry name" value="Pol/histidinol_Pase-like"/>
</dbReference>
<dbReference type="Gene3D" id="3.20.20.140">
    <property type="entry name" value="Metal-dependent hydrolases"/>
    <property type="match status" value="1"/>
</dbReference>
<proteinExistence type="predicted"/>
<dbReference type="Gene3D" id="3.40.50.300">
    <property type="entry name" value="P-loop containing nucleotide triphosphate hydrolases"/>
    <property type="match status" value="2"/>
</dbReference>
<dbReference type="SUPFAM" id="SSF52540">
    <property type="entry name" value="P-loop containing nucleoside triphosphate hydrolases"/>
    <property type="match status" value="1"/>
</dbReference>
<accession>A0ABX2MLK5</accession>
<dbReference type="InterPro" id="IPR027417">
    <property type="entry name" value="P-loop_NTPase"/>
</dbReference>
<dbReference type="PANTHER" id="PTHR32182:SF22">
    <property type="entry name" value="ATP-DEPENDENT ENDONUCLEASE, OLD FAMILY-RELATED"/>
    <property type="match status" value="1"/>
</dbReference>